<evidence type="ECO:0000259" key="10">
    <source>
        <dbReference type="Pfam" id="PF21088"/>
    </source>
</evidence>
<feature type="domain" description="Mechanosensitive ion channel MscS C-terminal" evidence="9">
    <location>
        <begin position="232"/>
        <end position="312"/>
    </location>
</feature>
<dbReference type="InterPro" id="IPR011066">
    <property type="entry name" value="MscS_channel_C_sf"/>
</dbReference>
<keyword evidence="5 7" id="KW-1133">Transmembrane helix</keyword>
<dbReference type="SUPFAM" id="SSF82861">
    <property type="entry name" value="Mechanosensitive channel protein MscS (YggB), transmembrane region"/>
    <property type="match status" value="1"/>
</dbReference>
<protein>
    <submittedName>
        <fullName evidence="11">Mechanosensitive ion channel protein MscS</fullName>
    </submittedName>
</protein>
<dbReference type="InterPro" id="IPR010920">
    <property type="entry name" value="LSM_dom_sf"/>
</dbReference>
<evidence type="ECO:0000256" key="3">
    <source>
        <dbReference type="ARBA" id="ARBA00022475"/>
    </source>
</evidence>
<dbReference type="Pfam" id="PF00924">
    <property type="entry name" value="MS_channel_2nd"/>
    <property type="match status" value="1"/>
</dbReference>
<evidence type="ECO:0000313" key="12">
    <source>
        <dbReference type="Proteomes" id="UP000219329"/>
    </source>
</evidence>
<comment type="subcellular location">
    <subcellularLocation>
        <location evidence="1">Cell membrane</location>
        <topology evidence="1">Multi-pass membrane protein</topology>
    </subcellularLocation>
</comment>
<dbReference type="InterPro" id="IPR049142">
    <property type="entry name" value="MS_channel_1st"/>
</dbReference>
<comment type="caution">
    <text evidence="11">The sequence shown here is derived from an EMBL/GenBank/DDBJ whole genome shotgun (WGS) entry which is preliminary data.</text>
</comment>
<dbReference type="EMBL" id="NTJZ01000001">
    <property type="protein sequence ID" value="PDH35507.1"/>
    <property type="molecule type" value="Genomic_DNA"/>
</dbReference>
<dbReference type="PANTHER" id="PTHR43634:SF2">
    <property type="entry name" value="LOW CONDUCTANCE MECHANOSENSITIVE CHANNEL YNAI"/>
    <property type="match status" value="1"/>
</dbReference>
<evidence type="ECO:0000256" key="2">
    <source>
        <dbReference type="ARBA" id="ARBA00008017"/>
    </source>
</evidence>
<dbReference type="PANTHER" id="PTHR43634">
    <property type="entry name" value="OW CONDUCTANCE MECHANOSENSITIVE CHANNEL"/>
    <property type="match status" value="1"/>
</dbReference>
<dbReference type="AlphaFoldDB" id="A0A2A5WGV6"/>
<evidence type="ECO:0000256" key="4">
    <source>
        <dbReference type="ARBA" id="ARBA00022692"/>
    </source>
</evidence>
<feature type="domain" description="Mechanosensitive ion channel transmembrane helices 2/3" evidence="10">
    <location>
        <begin position="112"/>
        <end position="153"/>
    </location>
</feature>
<dbReference type="InterPro" id="IPR049278">
    <property type="entry name" value="MS_channel_C"/>
</dbReference>
<feature type="transmembrane region" description="Helical" evidence="7">
    <location>
        <begin position="62"/>
        <end position="80"/>
    </location>
</feature>
<dbReference type="InterPro" id="IPR006685">
    <property type="entry name" value="MscS_channel_2nd"/>
</dbReference>
<proteinExistence type="inferred from homology"/>
<feature type="domain" description="Mechanosensitive ion channel MscS" evidence="8">
    <location>
        <begin position="154"/>
        <end position="223"/>
    </location>
</feature>
<dbReference type="InterPro" id="IPR006686">
    <property type="entry name" value="MscS_channel_CS"/>
</dbReference>
<evidence type="ECO:0000259" key="8">
    <source>
        <dbReference type="Pfam" id="PF00924"/>
    </source>
</evidence>
<evidence type="ECO:0000259" key="9">
    <source>
        <dbReference type="Pfam" id="PF21082"/>
    </source>
</evidence>
<dbReference type="SUPFAM" id="SSF50182">
    <property type="entry name" value="Sm-like ribonucleoproteins"/>
    <property type="match status" value="1"/>
</dbReference>
<organism evidence="11 12">
    <name type="scientific">OM182 bacterium MED-G28</name>
    <dbReference type="NCBI Taxonomy" id="1986256"/>
    <lineage>
        <taxon>Bacteria</taxon>
        <taxon>Pseudomonadati</taxon>
        <taxon>Pseudomonadota</taxon>
        <taxon>Gammaproteobacteria</taxon>
        <taxon>OMG group</taxon>
        <taxon>OM182 clade</taxon>
    </lineage>
</organism>
<dbReference type="Pfam" id="PF21082">
    <property type="entry name" value="MS_channel_3rd"/>
    <property type="match status" value="1"/>
</dbReference>
<dbReference type="InterPro" id="IPR023408">
    <property type="entry name" value="MscS_beta-dom_sf"/>
</dbReference>
<comment type="similarity">
    <text evidence="2">Belongs to the MscS (TC 1.A.23) family.</text>
</comment>
<evidence type="ECO:0000313" key="11">
    <source>
        <dbReference type="EMBL" id="PDH35507.1"/>
    </source>
</evidence>
<dbReference type="GO" id="GO:0005886">
    <property type="term" value="C:plasma membrane"/>
    <property type="evidence" value="ECO:0007669"/>
    <property type="project" value="UniProtKB-SubCell"/>
</dbReference>
<dbReference type="InterPro" id="IPR045042">
    <property type="entry name" value="YnaI-like"/>
</dbReference>
<evidence type="ECO:0000256" key="5">
    <source>
        <dbReference type="ARBA" id="ARBA00022989"/>
    </source>
</evidence>
<dbReference type="SUPFAM" id="SSF82689">
    <property type="entry name" value="Mechanosensitive channel protein MscS (YggB), C-terminal domain"/>
    <property type="match status" value="1"/>
</dbReference>
<dbReference type="Pfam" id="PF21088">
    <property type="entry name" value="MS_channel_1st"/>
    <property type="match status" value="1"/>
</dbReference>
<dbReference type="Gene3D" id="3.30.70.100">
    <property type="match status" value="1"/>
</dbReference>
<sequence length="335" mass="37829">MRLLNILEHHLQKTDNVWDDALFEAAHKPLSWFILIFGLLWAVRISAGYIESDLFASSNLDLVGQLAFIVLIMIFLVRFISSAEARILENLQRQPDSEQTRFDPTTLHALAKLLRLSTVISAALVALPTVGIEITALLAFGGVGGLAVGFAAQDLLSNFFGGLMIYLDRPFAIGDWIRSPDRNIEGTVESIGWRLTVVRTFDKRPLYIPNSVFTTLALENPSRMTNRRIYETIGIRYQDAEKMARIVEGIKTMLQNHDDIDSSLTLIVNFNTYAACSLDLFVYTFTKTTDWIQFHEIKQDVMLKIIEIVHFHEADFAFPTTTLDGIDGLVPEMRS</sequence>
<evidence type="ECO:0000256" key="6">
    <source>
        <dbReference type="ARBA" id="ARBA00023136"/>
    </source>
</evidence>
<feature type="transmembrane region" description="Helical" evidence="7">
    <location>
        <begin position="30"/>
        <end position="50"/>
    </location>
</feature>
<dbReference type="GO" id="GO:0008381">
    <property type="term" value="F:mechanosensitive monoatomic ion channel activity"/>
    <property type="evidence" value="ECO:0007669"/>
    <property type="project" value="UniProtKB-ARBA"/>
</dbReference>
<dbReference type="PROSITE" id="PS01246">
    <property type="entry name" value="UPF0003"/>
    <property type="match status" value="1"/>
</dbReference>
<dbReference type="Gene3D" id="1.10.287.1260">
    <property type="match status" value="1"/>
</dbReference>
<keyword evidence="3" id="KW-1003">Cell membrane</keyword>
<evidence type="ECO:0000256" key="1">
    <source>
        <dbReference type="ARBA" id="ARBA00004651"/>
    </source>
</evidence>
<gene>
    <name evidence="11" type="ORF">CNF02_00795</name>
</gene>
<name>A0A2A5WGV6_9GAMM</name>
<keyword evidence="6 7" id="KW-0472">Membrane</keyword>
<dbReference type="Proteomes" id="UP000219329">
    <property type="component" value="Unassembled WGS sequence"/>
</dbReference>
<dbReference type="InterPro" id="IPR011014">
    <property type="entry name" value="MscS_channel_TM-2"/>
</dbReference>
<evidence type="ECO:0000256" key="7">
    <source>
        <dbReference type="SAM" id="Phobius"/>
    </source>
</evidence>
<reference evidence="11 12" key="1">
    <citation type="submission" date="2017-08" db="EMBL/GenBank/DDBJ databases">
        <title>Fine stratification of microbial communities through a metagenomic profile of the photic zone.</title>
        <authorList>
            <person name="Haro-Moreno J.M."/>
            <person name="Lopez-Perez M."/>
            <person name="De La Torre J."/>
            <person name="Picazo A."/>
            <person name="Camacho A."/>
            <person name="Rodriguez-Valera F."/>
        </authorList>
    </citation>
    <scope>NUCLEOTIDE SEQUENCE [LARGE SCALE GENOMIC DNA]</scope>
    <source>
        <strain evidence="11">MED-G28</strain>
    </source>
</reference>
<accession>A0A2A5WGV6</accession>
<dbReference type="Gene3D" id="2.30.30.60">
    <property type="match status" value="1"/>
</dbReference>
<keyword evidence="4 7" id="KW-0812">Transmembrane</keyword>